<name>A0ABM8YIA4_9BACI</name>
<evidence type="ECO:0000313" key="3">
    <source>
        <dbReference type="Proteomes" id="UP000789833"/>
    </source>
</evidence>
<feature type="transmembrane region" description="Helical" evidence="1">
    <location>
        <begin position="84"/>
        <end position="108"/>
    </location>
</feature>
<keyword evidence="1" id="KW-0472">Membrane</keyword>
<organism evidence="2 3">
    <name type="scientific">Sutcliffiella rhizosphaerae</name>
    <dbReference type="NCBI Taxonomy" id="2880967"/>
    <lineage>
        <taxon>Bacteria</taxon>
        <taxon>Bacillati</taxon>
        <taxon>Bacillota</taxon>
        <taxon>Bacilli</taxon>
        <taxon>Bacillales</taxon>
        <taxon>Bacillaceae</taxon>
        <taxon>Sutcliffiella</taxon>
    </lineage>
</organism>
<gene>
    <name evidence="2" type="primary">ytrH</name>
    <name evidence="2" type="ORF">BACCIP111883_00386</name>
</gene>
<keyword evidence="1" id="KW-0812">Transmembrane</keyword>
<proteinExistence type="predicted"/>
<evidence type="ECO:0000313" key="2">
    <source>
        <dbReference type="EMBL" id="CAG9619618.1"/>
    </source>
</evidence>
<comment type="caution">
    <text evidence="2">The sequence shown here is derived from an EMBL/GenBank/DDBJ whole genome shotgun (WGS) entry which is preliminary data.</text>
</comment>
<dbReference type="InterPro" id="IPR025689">
    <property type="entry name" value="Spore_YtrH"/>
</dbReference>
<feature type="transmembrane region" description="Helical" evidence="1">
    <location>
        <begin position="53"/>
        <end position="72"/>
    </location>
</feature>
<feature type="transmembrane region" description="Helical" evidence="1">
    <location>
        <begin position="12"/>
        <end position="38"/>
    </location>
</feature>
<protein>
    <submittedName>
        <fullName evidence="2">Sporulation membrane protein YtrH</fullName>
    </submittedName>
</protein>
<dbReference type="Proteomes" id="UP000789833">
    <property type="component" value="Unassembled WGS sequence"/>
</dbReference>
<keyword evidence="3" id="KW-1185">Reference proteome</keyword>
<dbReference type="EMBL" id="CAKJTJ010000001">
    <property type="protein sequence ID" value="CAG9619618.1"/>
    <property type="molecule type" value="Genomic_DNA"/>
</dbReference>
<reference evidence="2 3" key="1">
    <citation type="submission" date="2021-10" db="EMBL/GenBank/DDBJ databases">
        <authorList>
            <person name="Criscuolo A."/>
        </authorList>
    </citation>
    <scope>NUCLEOTIDE SEQUENCE [LARGE SCALE GENOMIC DNA]</scope>
    <source>
        <strain evidence="3">CIP 111883</strain>
    </source>
</reference>
<keyword evidence="1" id="KW-1133">Transmembrane helix</keyword>
<evidence type="ECO:0000256" key="1">
    <source>
        <dbReference type="SAM" id="Phobius"/>
    </source>
</evidence>
<sequence>MDMDVKDPFIATLIFSFFIAIGVILGGALIGGIAAFLVGDQPLTRMFRLANSLKIWAIVAAIGGTFDTFYNLEKGLFDGETKFLVKQLLLIISATGGAQLGALIISWFTQESM</sequence>
<accession>A0ABM8YIA4</accession>
<dbReference type="Pfam" id="PF14034">
    <property type="entry name" value="Spore_YtrH"/>
    <property type="match status" value="1"/>
</dbReference>